<gene>
    <name evidence="1" type="ORF">ACFOUW_10205</name>
</gene>
<dbReference type="RefSeq" id="WP_205117425.1">
    <property type="nucleotide sequence ID" value="NZ_JAFBCM010000001.1"/>
</dbReference>
<protein>
    <submittedName>
        <fullName evidence="1">Uncharacterized protein</fullName>
    </submittedName>
</protein>
<evidence type="ECO:0000313" key="1">
    <source>
        <dbReference type="EMBL" id="MFC3761212.1"/>
    </source>
</evidence>
<reference evidence="2" key="1">
    <citation type="journal article" date="2019" name="Int. J. Syst. Evol. Microbiol.">
        <title>The Global Catalogue of Microorganisms (GCM) 10K type strain sequencing project: providing services to taxonomists for standard genome sequencing and annotation.</title>
        <authorList>
            <consortium name="The Broad Institute Genomics Platform"/>
            <consortium name="The Broad Institute Genome Sequencing Center for Infectious Disease"/>
            <person name="Wu L."/>
            <person name="Ma J."/>
        </authorList>
    </citation>
    <scope>NUCLEOTIDE SEQUENCE [LARGE SCALE GENOMIC DNA]</scope>
    <source>
        <strain evidence="2">CGMCC 4.7241</strain>
    </source>
</reference>
<sequence length="199" mass="22657">MTRVARAAERLAIAHQILDDLALLDRWRPHGEVVVCGSVGMELVVRPDIDLEIHSETAGVAEGFAIVSALAELPSLQGMRYRDFRDGREDGLYWKLEYVHADEVWTVDMWLFRGRAAAETRGRQERIKRALTEEHRDTILAIKEAGLAVGIRAHGHWLYRAVLNEGVRTLDEYQTWIGDQDVWERITWEPATPPPPSVP</sequence>
<name>A0ABV7Y8N4_9ACTN</name>
<dbReference type="Proteomes" id="UP001595699">
    <property type="component" value="Unassembled WGS sequence"/>
</dbReference>
<proteinExistence type="predicted"/>
<organism evidence="1 2">
    <name type="scientific">Tenggerimyces flavus</name>
    <dbReference type="NCBI Taxonomy" id="1708749"/>
    <lineage>
        <taxon>Bacteria</taxon>
        <taxon>Bacillati</taxon>
        <taxon>Actinomycetota</taxon>
        <taxon>Actinomycetes</taxon>
        <taxon>Propionibacteriales</taxon>
        <taxon>Nocardioidaceae</taxon>
        <taxon>Tenggerimyces</taxon>
    </lineage>
</organism>
<dbReference type="EMBL" id="JBHRZH010000006">
    <property type="protein sequence ID" value="MFC3761212.1"/>
    <property type="molecule type" value="Genomic_DNA"/>
</dbReference>
<accession>A0ABV7Y8N4</accession>
<comment type="caution">
    <text evidence="1">The sequence shown here is derived from an EMBL/GenBank/DDBJ whole genome shotgun (WGS) entry which is preliminary data.</text>
</comment>
<evidence type="ECO:0000313" key="2">
    <source>
        <dbReference type="Proteomes" id="UP001595699"/>
    </source>
</evidence>
<keyword evidence="2" id="KW-1185">Reference proteome</keyword>